<evidence type="ECO:0000256" key="1">
    <source>
        <dbReference type="SAM" id="MobiDB-lite"/>
    </source>
</evidence>
<proteinExistence type="predicted"/>
<evidence type="ECO:0000313" key="2">
    <source>
        <dbReference type="EMBL" id="KAK8835888.1"/>
    </source>
</evidence>
<name>A0ABR2GPL8_9EUKA</name>
<evidence type="ECO:0000313" key="3">
    <source>
        <dbReference type="Proteomes" id="UP001470230"/>
    </source>
</evidence>
<organism evidence="2 3">
    <name type="scientific">Tritrichomonas musculus</name>
    <dbReference type="NCBI Taxonomy" id="1915356"/>
    <lineage>
        <taxon>Eukaryota</taxon>
        <taxon>Metamonada</taxon>
        <taxon>Parabasalia</taxon>
        <taxon>Tritrichomonadida</taxon>
        <taxon>Tritrichomonadidae</taxon>
        <taxon>Tritrichomonas</taxon>
    </lineage>
</organism>
<keyword evidence="3" id="KW-1185">Reference proteome</keyword>
<comment type="caution">
    <text evidence="2">The sequence shown here is derived from an EMBL/GenBank/DDBJ whole genome shotgun (WGS) entry which is preliminary data.</text>
</comment>
<dbReference type="Proteomes" id="UP001470230">
    <property type="component" value="Unassembled WGS sequence"/>
</dbReference>
<accession>A0ABR2GPL8</accession>
<protein>
    <submittedName>
        <fullName evidence="2">Uncharacterized protein</fullName>
    </submittedName>
</protein>
<sequence length="97" mass="10359">MISTWAWGTFAPLCSGTNSCLPLRLKTTPVHPERQPGQAWPPPRSPPVRRQTTVAALPATRPGSGPPSISPMAGEMLGLPLLVGRNGQIDLHSRFPS</sequence>
<gene>
    <name evidence="2" type="ORF">M9Y10_040266</name>
</gene>
<feature type="region of interest" description="Disordered" evidence="1">
    <location>
        <begin position="28"/>
        <end position="51"/>
    </location>
</feature>
<dbReference type="EMBL" id="JAPFFF010000072">
    <property type="protein sequence ID" value="KAK8835888.1"/>
    <property type="molecule type" value="Genomic_DNA"/>
</dbReference>
<reference evidence="2 3" key="1">
    <citation type="submission" date="2024-04" db="EMBL/GenBank/DDBJ databases">
        <title>Tritrichomonas musculus Genome.</title>
        <authorList>
            <person name="Alves-Ferreira E."/>
            <person name="Grigg M."/>
            <person name="Lorenzi H."/>
            <person name="Galac M."/>
        </authorList>
    </citation>
    <scope>NUCLEOTIDE SEQUENCE [LARGE SCALE GENOMIC DNA]</scope>
    <source>
        <strain evidence="2 3">EAF2021</strain>
    </source>
</reference>